<keyword evidence="3" id="KW-1185">Reference proteome</keyword>
<gene>
    <name evidence="2" type="ORF">RED65_07544</name>
</gene>
<dbReference type="Proteomes" id="UP000004263">
    <property type="component" value="Unassembled WGS sequence"/>
</dbReference>
<dbReference type="CDD" id="cd06588">
    <property type="entry name" value="PhnB_like"/>
    <property type="match status" value="1"/>
</dbReference>
<comment type="caution">
    <text evidence="2">The sequence shown here is derived from an EMBL/GenBank/DDBJ whole genome shotgun (WGS) entry which is preliminary data.</text>
</comment>
<evidence type="ECO:0000259" key="1">
    <source>
        <dbReference type="Pfam" id="PF06983"/>
    </source>
</evidence>
<dbReference type="RefSeq" id="WP_007018944.1">
    <property type="nucleotide sequence ID" value="NZ_CH724119.1"/>
</dbReference>
<dbReference type="Gene3D" id="3.10.180.10">
    <property type="entry name" value="2,3-Dihydroxybiphenyl 1,2-Dioxygenase, domain 1"/>
    <property type="match status" value="1"/>
</dbReference>
<dbReference type="SUPFAM" id="SSF54593">
    <property type="entry name" value="Glyoxalase/Bleomycin resistance protein/Dihydroxybiphenyl dioxygenase"/>
    <property type="match status" value="1"/>
</dbReference>
<sequence length="138" mass="15762">MKHVTPYLFFNGRCQEALDYYISVFHGKVTMRTTFGQAPQVVSGVDPTHIMHAEFEADGLFFMASDGMESPLRGMELKDDPISLNIHFDNETEQKATYDALCDKGEIIMPLQKTFWGAKFAQVKDPFGVKWMLNFQVK</sequence>
<dbReference type="InterPro" id="IPR028973">
    <property type="entry name" value="PhnB-like"/>
</dbReference>
<evidence type="ECO:0000313" key="2">
    <source>
        <dbReference type="EMBL" id="EAT11074.1"/>
    </source>
</evidence>
<dbReference type="PANTHER" id="PTHR33990">
    <property type="entry name" value="PROTEIN YJDN-RELATED"/>
    <property type="match status" value="1"/>
</dbReference>
<dbReference type="PANTHER" id="PTHR33990:SF1">
    <property type="entry name" value="PROTEIN YJDN"/>
    <property type="match status" value="1"/>
</dbReference>
<proteinExistence type="predicted"/>
<feature type="domain" description="PhnB-like" evidence="1">
    <location>
        <begin position="3"/>
        <end position="132"/>
    </location>
</feature>
<dbReference type="Pfam" id="PF06983">
    <property type="entry name" value="3-dmu-9_3-mt"/>
    <property type="match status" value="1"/>
</dbReference>
<organism evidence="2 3">
    <name type="scientific">Bermanella marisrubri</name>
    <dbReference type="NCBI Taxonomy" id="207949"/>
    <lineage>
        <taxon>Bacteria</taxon>
        <taxon>Pseudomonadati</taxon>
        <taxon>Pseudomonadota</taxon>
        <taxon>Gammaproteobacteria</taxon>
        <taxon>Oceanospirillales</taxon>
        <taxon>Oceanospirillaceae</taxon>
        <taxon>Bermanella</taxon>
    </lineage>
</organism>
<dbReference type="STRING" id="207949.RED65_07544"/>
<accession>Q1MYP2</accession>
<protein>
    <recommendedName>
        <fullName evidence="1">PhnB-like domain-containing protein</fullName>
    </recommendedName>
</protein>
<name>Q1MYP2_9GAMM</name>
<evidence type="ECO:0000313" key="3">
    <source>
        <dbReference type="Proteomes" id="UP000004263"/>
    </source>
</evidence>
<reference evidence="2 3" key="1">
    <citation type="submission" date="2006-03" db="EMBL/GenBank/DDBJ databases">
        <authorList>
            <person name="Pinhassi J."/>
            <person name="Pedros-Alio C."/>
            <person name="Ferriera S."/>
            <person name="Johnson J."/>
            <person name="Kravitz S."/>
            <person name="Halpern A."/>
            <person name="Remington K."/>
            <person name="Beeson K."/>
            <person name="Tran B."/>
            <person name="Rogers Y.-H."/>
            <person name="Friedman R."/>
            <person name="Venter J.C."/>
        </authorList>
    </citation>
    <scope>NUCLEOTIDE SEQUENCE [LARGE SCALE GENOMIC DNA]</scope>
    <source>
        <strain evidence="2 3">RED65</strain>
    </source>
</reference>
<dbReference type="OrthoDB" id="9795306at2"/>
<dbReference type="EMBL" id="AAQH01000024">
    <property type="protein sequence ID" value="EAT11074.1"/>
    <property type="molecule type" value="Genomic_DNA"/>
</dbReference>
<dbReference type="HOGENOM" id="CLU_046006_17_1_6"/>
<dbReference type="InterPro" id="IPR029068">
    <property type="entry name" value="Glyas_Bleomycin-R_OHBP_Dase"/>
</dbReference>
<dbReference type="AlphaFoldDB" id="Q1MYP2"/>